<dbReference type="InterPro" id="IPR011125">
    <property type="entry name" value="Znf_HypF"/>
</dbReference>
<dbReference type="InterPro" id="IPR006070">
    <property type="entry name" value="Sua5-like_dom"/>
</dbReference>
<evidence type="ECO:0000256" key="5">
    <source>
        <dbReference type="ARBA" id="ARBA00022771"/>
    </source>
</evidence>
<dbReference type="PROSITE" id="PS00150">
    <property type="entry name" value="ACYLPHOSPHATASE_1"/>
    <property type="match status" value="1"/>
</dbReference>
<dbReference type="Gene3D" id="3.90.870.50">
    <property type="match status" value="1"/>
</dbReference>
<dbReference type="InterPro" id="IPR036046">
    <property type="entry name" value="Acylphosphatase-like_dom_sf"/>
</dbReference>
<dbReference type="PROSITE" id="PS51160">
    <property type="entry name" value="ACYLPHOSPHATASE_3"/>
    <property type="match status" value="1"/>
</dbReference>
<comment type="similarity">
    <text evidence="2 8">Belongs to the carbamoyltransferase HypF family.</text>
</comment>
<gene>
    <name evidence="12" type="primary">hypF</name>
    <name evidence="12" type="ORF">IPJ48_03395</name>
</gene>
<dbReference type="InterPro" id="IPR017968">
    <property type="entry name" value="Acylphosphatase_CS"/>
</dbReference>
<evidence type="ECO:0000256" key="3">
    <source>
        <dbReference type="ARBA" id="ARBA00022598"/>
    </source>
</evidence>
<protein>
    <recommendedName>
        <fullName evidence="8">Carbamoyltransferase HypF</fullName>
        <ecNumber evidence="8">6.2.-.-</ecNumber>
    </recommendedName>
</protein>
<evidence type="ECO:0000256" key="7">
    <source>
        <dbReference type="ARBA" id="ARBA00048220"/>
    </source>
</evidence>
<dbReference type="SUPFAM" id="SSF54975">
    <property type="entry name" value="Acylphosphatase/BLUF domain-like"/>
    <property type="match status" value="1"/>
</dbReference>
<evidence type="ECO:0000256" key="8">
    <source>
        <dbReference type="PIRNR" id="PIRNR006256"/>
    </source>
</evidence>
<dbReference type="AlphaFoldDB" id="A0A9D7FBV9"/>
<dbReference type="Pfam" id="PF07503">
    <property type="entry name" value="zf-HYPF"/>
    <property type="match status" value="2"/>
</dbReference>
<dbReference type="InterPro" id="IPR004421">
    <property type="entry name" value="Carbamoyltransferase_HypF"/>
</dbReference>
<dbReference type="GO" id="GO:0016874">
    <property type="term" value="F:ligase activity"/>
    <property type="evidence" value="ECO:0007669"/>
    <property type="project" value="UniProtKB-UniRule"/>
</dbReference>
<dbReference type="Gene3D" id="3.30.420.40">
    <property type="match status" value="1"/>
</dbReference>
<dbReference type="InterPro" id="IPR051060">
    <property type="entry name" value="Carbamoyltrans_HypF-like"/>
</dbReference>
<dbReference type="Pfam" id="PF01300">
    <property type="entry name" value="Sua5_yciO_yrdC"/>
    <property type="match status" value="1"/>
</dbReference>
<dbReference type="Gene3D" id="3.30.420.360">
    <property type="match status" value="1"/>
</dbReference>
<dbReference type="EMBL" id="JADJNC010000004">
    <property type="protein sequence ID" value="MBK7422205.1"/>
    <property type="molecule type" value="Genomic_DNA"/>
</dbReference>
<keyword evidence="3" id="KW-0436">Ligase</keyword>
<comment type="caution">
    <text evidence="12">The sequence shown here is derived from an EMBL/GenBank/DDBJ whole genome shotgun (WGS) entry which is preliminary data.</text>
</comment>
<evidence type="ECO:0000259" key="10">
    <source>
        <dbReference type="PROSITE" id="PS51160"/>
    </source>
</evidence>
<evidence type="ECO:0000256" key="1">
    <source>
        <dbReference type="ARBA" id="ARBA00004711"/>
    </source>
</evidence>
<accession>A0A9D7FBV9</accession>
<dbReference type="InterPro" id="IPR055128">
    <property type="entry name" value="HypF_C_2"/>
</dbReference>
<proteinExistence type="inferred from homology"/>
<dbReference type="GO" id="GO:0016743">
    <property type="term" value="F:carboxyl- or carbamoyltransferase activity"/>
    <property type="evidence" value="ECO:0007669"/>
    <property type="project" value="UniProtKB-UniRule"/>
</dbReference>
<name>A0A9D7FBV9_9RHOO</name>
<evidence type="ECO:0000256" key="2">
    <source>
        <dbReference type="ARBA" id="ARBA00008097"/>
    </source>
</evidence>
<dbReference type="GO" id="GO:0051604">
    <property type="term" value="P:protein maturation"/>
    <property type="evidence" value="ECO:0007669"/>
    <property type="project" value="TreeGrafter"/>
</dbReference>
<reference evidence="12" key="1">
    <citation type="submission" date="2020-10" db="EMBL/GenBank/DDBJ databases">
        <title>Connecting structure to function with the recovery of over 1000 high-quality activated sludge metagenome-assembled genomes encoding full-length rRNA genes using long-read sequencing.</title>
        <authorList>
            <person name="Singleton C.M."/>
            <person name="Petriglieri F."/>
            <person name="Kristensen J.M."/>
            <person name="Kirkegaard R.H."/>
            <person name="Michaelsen T.Y."/>
            <person name="Andersen M.H."/>
            <person name="Karst S.M."/>
            <person name="Dueholm M.S."/>
            <person name="Nielsen P.H."/>
            <person name="Albertsen M."/>
        </authorList>
    </citation>
    <scope>NUCLEOTIDE SEQUENCE</scope>
    <source>
        <strain evidence="12">EsbW_18-Q3-R4-48_MAXAC.044</strain>
    </source>
</reference>
<dbReference type="EC" id="6.2.-.-" evidence="8"/>
<dbReference type="SUPFAM" id="SSF55821">
    <property type="entry name" value="YrdC/RibB"/>
    <property type="match status" value="1"/>
</dbReference>
<comment type="function">
    <text evidence="8">Involved in the maturation of [NiFe] hydrogenases. Along with HypE, it catalyzes the synthesis of the CN ligands of the active site iron of [NiFe]-hydrogenases. HypF functions as a carbamoyl transferase using carbamoylphosphate as a substrate and transferring the carboxamido moiety in an ATP-dependent reaction to the thiolate of the C-terminal cysteine of HypE yielding a protein-S-carboxamide.</text>
</comment>
<organism evidence="12 13">
    <name type="scientific">Candidatus Propionivibrio dominans</name>
    <dbReference type="NCBI Taxonomy" id="2954373"/>
    <lineage>
        <taxon>Bacteria</taxon>
        <taxon>Pseudomonadati</taxon>
        <taxon>Pseudomonadota</taxon>
        <taxon>Betaproteobacteria</taxon>
        <taxon>Rhodocyclales</taxon>
        <taxon>Rhodocyclaceae</taxon>
        <taxon>Propionivibrio</taxon>
    </lineage>
</organism>
<dbReference type="GO" id="GO:0003725">
    <property type="term" value="F:double-stranded RNA binding"/>
    <property type="evidence" value="ECO:0007669"/>
    <property type="project" value="InterPro"/>
</dbReference>
<feature type="domain" description="YrdC-like" evidence="11">
    <location>
        <begin position="198"/>
        <end position="398"/>
    </location>
</feature>
<dbReference type="PROSITE" id="PS51163">
    <property type="entry name" value="YRDC"/>
    <property type="match status" value="1"/>
</dbReference>
<evidence type="ECO:0000256" key="6">
    <source>
        <dbReference type="ARBA" id="ARBA00022833"/>
    </source>
</evidence>
<evidence type="ECO:0000256" key="4">
    <source>
        <dbReference type="ARBA" id="ARBA00022723"/>
    </source>
</evidence>
<dbReference type="Pfam" id="PF00708">
    <property type="entry name" value="Acylphosphatase"/>
    <property type="match status" value="1"/>
</dbReference>
<evidence type="ECO:0000313" key="12">
    <source>
        <dbReference type="EMBL" id="MBK7422205.1"/>
    </source>
</evidence>
<dbReference type="InterPro" id="IPR041440">
    <property type="entry name" value="HypF_C"/>
</dbReference>
<comment type="catalytic activity">
    <reaction evidence="7 8">
        <text>C-terminal L-cysteinyl-[HypE protein] + carbamoyl phosphate + ATP + H2O = C-terminal S-carboxamide-L-cysteinyl-[HypE protein] + AMP + phosphate + diphosphate + H(+)</text>
        <dbReference type="Rhea" id="RHEA:55636"/>
        <dbReference type="Rhea" id="RHEA-COMP:14247"/>
        <dbReference type="Rhea" id="RHEA-COMP:14392"/>
        <dbReference type="ChEBI" id="CHEBI:15377"/>
        <dbReference type="ChEBI" id="CHEBI:15378"/>
        <dbReference type="ChEBI" id="CHEBI:30616"/>
        <dbReference type="ChEBI" id="CHEBI:33019"/>
        <dbReference type="ChEBI" id="CHEBI:43474"/>
        <dbReference type="ChEBI" id="CHEBI:58228"/>
        <dbReference type="ChEBI" id="CHEBI:76913"/>
        <dbReference type="ChEBI" id="CHEBI:139126"/>
        <dbReference type="ChEBI" id="CHEBI:456215"/>
    </reaction>
</comment>
<dbReference type="InterPro" id="IPR017945">
    <property type="entry name" value="DHBP_synth_RibB-like_a/b_dom"/>
</dbReference>
<keyword evidence="5" id="KW-0863">Zinc-finger</keyword>
<keyword evidence="4" id="KW-0479">Metal-binding</keyword>
<dbReference type="Pfam" id="PF22521">
    <property type="entry name" value="HypF_C_2"/>
    <property type="match status" value="1"/>
</dbReference>
<dbReference type="InterPro" id="IPR001792">
    <property type="entry name" value="Acylphosphatase-like_dom"/>
</dbReference>
<comment type="caution">
    <text evidence="9">Lacks conserved residue(s) required for the propagation of feature annotation.</text>
</comment>
<evidence type="ECO:0000256" key="9">
    <source>
        <dbReference type="PROSITE-ProRule" id="PRU00520"/>
    </source>
</evidence>
<dbReference type="Proteomes" id="UP000886602">
    <property type="component" value="Unassembled WGS sequence"/>
</dbReference>
<dbReference type="PANTHER" id="PTHR42959">
    <property type="entry name" value="CARBAMOYLTRANSFERASE"/>
    <property type="match status" value="1"/>
</dbReference>
<dbReference type="Gene3D" id="3.30.110.120">
    <property type="match status" value="1"/>
</dbReference>
<sequence length="761" mass="81856">MVCQRIRLSGVVQGVGFRPFVWRLAKELDLTGWVRKDSHGLEIEVCGAAEQVQNLLERLKEDAPAMARIDSVKAHETLVECVAEDFYILNSRGGRAPAMIGNDTAVCRDCLTEMFSPANRRWRYAFASCKSCGPRYTICRALPYTRERTSLKPFPLCLKCQIESRQTEDRHHGNEANCCPKCGPQLALLDAEGRPLQGDPIAQALTLLEQGKIVAIKGPGGFHLACDARNAVAVAVLRERKQRDQKPFVVMLANAASASTFVYLGIGEPGLLAIPERPIILLKKRATCDAALPGVTSGLGWLGVMMPCTPLQYLLFHEAAGRPQGTGWLDQPQKLALVMTGADPGGEPLVIGNNEALLRLSGIADAFLLHDREIQARCDDSIARSGPGGLQLVRRARGYTPRAIKLPRSGPPVLTVGGWFKNTVCVTRGDEAFVSQHIGDLDNAAACDFFETTIARLLKFLEIKPALVAHDLDRSFHSTRYALEFARHRGVPALAVQHQHAHIASVLAEHRVDAPVIGLALDGIGLGTDGGSWGGDLMRVDGALMERLGHLAPIQLAGDQALREPWRLAAAVLQQLGRGKEIGRRFAKQRSAAAVEKLLVSGGNCPATSSLGCYINAAAGLLGVKSLMTFDGQAAELLEGMSEHYGDVLPLNDAWTIDEGVLNLLPLFAVLADEKNAERGAAVFHATLVAALADWVCAVAPVNTTVVGSGGCFLNLVLARGLRSRLGGHGLHLIEARHLPPNDGGLALGQAWVAQQYLLGE</sequence>
<comment type="pathway">
    <text evidence="1 8">Protein modification; [NiFe] hydrogenase maturation.</text>
</comment>
<evidence type="ECO:0000259" key="11">
    <source>
        <dbReference type="PROSITE" id="PS51163"/>
    </source>
</evidence>
<evidence type="ECO:0000313" key="13">
    <source>
        <dbReference type="Proteomes" id="UP000886602"/>
    </source>
</evidence>
<feature type="domain" description="Acylphosphatase-like" evidence="10">
    <location>
        <begin position="3"/>
        <end position="90"/>
    </location>
</feature>
<dbReference type="GO" id="GO:0008270">
    <property type="term" value="F:zinc ion binding"/>
    <property type="evidence" value="ECO:0007669"/>
    <property type="project" value="UniProtKB-KW"/>
</dbReference>
<dbReference type="PANTHER" id="PTHR42959:SF1">
    <property type="entry name" value="CARBAMOYLTRANSFERASE HYPF"/>
    <property type="match status" value="1"/>
</dbReference>
<dbReference type="NCBIfam" id="TIGR00143">
    <property type="entry name" value="hypF"/>
    <property type="match status" value="1"/>
</dbReference>
<dbReference type="PIRSF" id="PIRSF006256">
    <property type="entry name" value="CMPcnvr_hdrg_mat"/>
    <property type="match status" value="1"/>
</dbReference>
<keyword evidence="6" id="KW-0862">Zinc</keyword>
<dbReference type="Pfam" id="PF17788">
    <property type="entry name" value="HypF_C"/>
    <property type="match status" value="1"/>
</dbReference>